<dbReference type="SUPFAM" id="SSF52540">
    <property type="entry name" value="P-loop containing nucleoside triphosphate hydrolases"/>
    <property type="match status" value="1"/>
</dbReference>
<dbReference type="Pfam" id="PF22688">
    <property type="entry name" value="Hda_lid"/>
    <property type="match status" value="1"/>
</dbReference>
<dbReference type="InterPro" id="IPR017788">
    <property type="entry name" value="Hda"/>
</dbReference>
<reference evidence="2 3" key="1">
    <citation type="submission" date="2022-03" db="EMBL/GenBank/DDBJ databases">
        <title>Genomic Encyclopedia of Type Strains, Phase III (KMG-III): the genomes of soil and plant-associated and newly described type strains.</title>
        <authorList>
            <person name="Whitman W."/>
        </authorList>
    </citation>
    <scope>NUCLEOTIDE SEQUENCE [LARGE SCALE GENOMIC DNA]</scope>
    <source>
        <strain evidence="2 3">BSker1</strain>
    </source>
</reference>
<protein>
    <submittedName>
        <fullName evidence="2">DnaA family protein</fullName>
    </submittedName>
</protein>
<dbReference type="PANTHER" id="PTHR30050">
    <property type="entry name" value="CHROMOSOMAL REPLICATION INITIATOR PROTEIN DNAA"/>
    <property type="match status" value="1"/>
</dbReference>
<organism evidence="2 3">
    <name type="scientific">Natronospira proteinivora</name>
    <dbReference type="NCBI Taxonomy" id="1807133"/>
    <lineage>
        <taxon>Bacteria</taxon>
        <taxon>Pseudomonadati</taxon>
        <taxon>Pseudomonadota</taxon>
        <taxon>Gammaproteobacteria</taxon>
        <taxon>Natronospirales</taxon>
        <taxon>Natronospiraceae</taxon>
        <taxon>Natronospira</taxon>
    </lineage>
</organism>
<accession>A0ABT1G4F6</accession>
<feature type="domain" description="Hda lid" evidence="1">
    <location>
        <begin position="169"/>
        <end position="233"/>
    </location>
</feature>
<keyword evidence="3" id="KW-1185">Reference proteome</keyword>
<comment type="caution">
    <text evidence="2">The sequence shown here is derived from an EMBL/GenBank/DDBJ whole genome shotgun (WGS) entry which is preliminary data.</text>
</comment>
<proteinExistence type="predicted"/>
<evidence type="ECO:0000313" key="2">
    <source>
        <dbReference type="EMBL" id="MCP1726166.1"/>
    </source>
</evidence>
<evidence type="ECO:0000313" key="3">
    <source>
        <dbReference type="Proteomes" id="UP001523550"/>
    </source>
</evidence>
<dbReference type="Gene3D" id="3.40.50.300">
    <property type="entry name" value="P-loop containing nucleotide triphosphate hydrolases"/>
    <property type="match status" value="1"/>
</dbReference>
<gene>
    <name evidence="2" type="ORF">J2T60_000131</name>
</gene>
<dbReference type="Proteomes" id="UP001523550">
    <property type="component" value="Unassembled WGS sequence"/>
</dbReference>
<dbReference type="NCBIfam" id="TIGR03420">
    <property type="entry name" value="DnaA_homol_Hda"/>
    <property type="match status" value="1"/>
</dbReference>
<dbReference type="InterPro" id="IPR027417">
    <property type="entry name" value="P-loop_NTPase"/>
</dbReference>
<dbReference type="RefSeq" id="WP_253443978.1">
    <property type="nucleotide sequence ID" value="NZ_JALJYF010000001.1"/>
</dbReference>
<sequence>MSPAAMGTQLPLGVTLPLETRLRDFVPGSNGEALAAAEAVAEGRLSGCLYFAGSAASGKSHLLQGICRQAHGAGQMTAYLPLSDKALRDPELLQGWDGFDLVCIDDLDAMVGDFAWERALFRLYEGIKEQAGSLVVTAKDLPGNLGLDLPDLASRLASGPVYQLSPPDDQTLAVALTQRMERQGLVLPEESARWLLRRARRDMHTLMALADRLDRLSLSAQRRLTIPFLREALDPEL</sequence>
<dbReference type="PANTHER" id="PTHR30050:SF5">
    <property type="entry name" value="DNAA REGULATORY INACTIVATOR HDA"/>
    <property type="match status" value="1"/>
</dbReference>
<name>A0ABT1G4F6_9GAMM</name>
<dbReference type="InterPro" id="IPR055199">
    <property type="entry name" value="Hda_lid"/>
</dbReference>
<dbReference type="Gene3D" id="1.10.8.60">
    <property type="match status" value="1"/>
</dbReference>
<evidence type="ECO:0000259" key="1">
    <source>
        <dbReference type="Pfam" id="PF22688"/>
    </source>
</evidence>
<dbReference type="EMBL" id="JALJYF010000001">
    <property type="protein sequence ID" value="MCP1726166.1"/>
    <property type="molecule type" value="Genomic_DNA"/>
</dbReference>